<name>A0AA36MAA9_CYLNA</name>
<feature type="compositionally biased region" description="Polar residues" evidence="1">
    <location>
        <begin position="1"/>
        <end position="19"/>
    </location>
</feature>
<evidence type="ECO:0000313" key="2">
    <source>
        <dbReference type="EMBL" id="CAJ0603213.1"/>
    </source>
</evidence>
<feature type="compositionally biased region" description="Polar residues" evidence="1">
    <location>
        <begin position="27"/>
        <end position="37"/>
    </location>
</feature>
<comment type="caution">
    <text evidence="2">The sequence shown here is derived from an EMBL/GenBank/DDBJ whole genome shotgun (WGS) entry which is preliminary data.</text>
</comment>
<proteinExistence type="predicted"/>
<evidence type="ECO:0000256" key="1">
    <source>
        <dbReference type="SAM" id="MobiDB-lite"/>
    </source>
</evidence>
<accession>A0AA36MAA9</accession>
<sequence>MYTSNESSSPYVMSPSLQNHTEDGITHENSIANGGSSPSIEFSQSRLNGLSTISGVFAPVAFQCSVFYCS</sequence>
<organism evidence="2 3">
    <name type="scientific">Cylicocyclus nassatus</name>
    <name type="common">Nematode worm</name>
    <dbReference type="NCBI Taxonomy" id="53992"/>
    <lineage>
        <taxon>Eukaryota</taxon>
        <taxon>Metazoa</taxon>
        <taxon>Ecdysozoa</taxon>
        <taxon>Nematoda</taxon>
        <taxon>Chromadorea</taxon>
        <taxon>Rhabditida</taxon>
        <taxon>Rhabditina</taxon>
        <taxon>Rhabditomorpha</taxon>
        <taxon>Strongyloidea</taxon>
        <taxon>Strongylidae</taxon>
        <taxon>Cylicocyclus</taxon>
    </lineage>
</organism>
<feature type="region of interest" description="Disordered" evidence="1">
    <location>
        <begin position="1"/>
        <end position="37"/>
    </location>
</feature>
<dbReference type="AlphaFoldDB" id="A0AA36MAA9"/>
<gene>
    <name evidence="2" type="ORF">CYNAS_LOCUS15196</name>
</gene>
<dbReference type="EMBL" id="CATQJL010000305">
    <property type="protein sequence ID" value="CAJ0603213.1"/>
    <property type="molecule type" value="Genomic_DNA"/>
</dbReference>
<evidence type="ECO:0000313" key="3">
    <source>
        <dbReference type="Proteomes" id="UP001176961"/>
    </source>
</evidence>
<keyword evidence="3" id="KW-1185">Reference proteome</keyword>
<protein>
    <submittedName>
        <fullName evidence="2">Uncharacterized protein</fullName>
    </submittedName>
</protein>
<dbReference type="Proteomes" id="UP001176961">
    <property type="component" value="Unassembled WGS sequence"/>
</dbReference>
<reference evidence="2" key="1">
    <citation type="submission" date="2023-07" db="EMBL/GenBank/DDBJ databases">
        <authorList>
            <consortium name="CYATHOMIX"/>
        </authorList>
    </citation>
    <scope>NUCLEOTIDE SEQUENCE</scope>
    <source>
        <strain evidence="2">N/A</strain>
    </source>
</reference>